<evidence type="ECO:0000313" key="2">
    <source>
        <dbReference type="Proteomes" id="UP000245431"/>
    </source>
</evidence>
<organism evidence="1 2">
    <name type="scientific">Pseudomonas veronii 1YdBTEX2</name>
    <dbReference type="NCBI Taxonomy" id="1295141"/>
    <lineage>
        <taxon>Bacteria</taxon>
        <taxon>Pseudomonadati</taxon>
        <taxon>Pseudomonadota</taxon>
        <taxon>Gammaproteobacteria</taxon>
        <taxon>Pseudomonadales</taxon>
        <taxon>Pseudomonadaceae</taxon>
        <taxon>Pseudomonas</taxon>
    </lineage>
</organism>
<proteinExistence type="predicted"/>
<protein>
    <submittedName>
        <fullName evidence="1">Uncharacterized protein</fullName>
    </submittedName>
</protein>
<geneLocation type="plasmid" evidence="2">
    <name>pve_Plasmid</name>
</geneLocation>
<keyword evidence="1" id="KW-0614">Plasmid</keyword>
<dbReference type="Proteomes" id="UP000245431">
    <property type="component" value="Plasmid PVE_plasmid"/>
</dbReference>
<sequence>MNDLNPMADVASGGHMLVLDERSTGQEQLIAGMLGNQISAGGAVIVIGASIEESMLTTLVMGCQVAGREADLLVVNPAKPATSHTYNPVLHSSPANIASQVMNFIALQDDSTDQNDAGTGKLLEAIIACLQLGNIPYSFLDLGMFVMKPDAIAALAGFIEESHPGSGALFLLDSALEPFRDAGGNICPSLLKAQYSGLAGSMCMLGTGRLGEIFNSYKPDLVLHEAIVAGRVVYLAAPYIGRGAAASNLRRIVIANLADAVGRFVDGQKAPKVPALAVFTDAGGCNDPSVERLLAAENEKFMRVVISAPSLDAIGQESIDLREVCLSRARSFVFFRPNAEATAQLYLKFLIQDGGPGTGAMAEQMLAFTATQYIAVTDGCNVQWGDARAAHSAAKCRAAVLPRPERFFHEPLTGADQFTQTVPV</sequence>
<evidence type="ECO:0000313" key="1">
    <source>
        <dbReference type="EMBL" id="SBW85341.1"/>
    </source>
</evidence>
<name>A0A1D3KAW0_PSEVE</name>
<reference evidence="2" key="1">
    <citation type="submission" date="2016-07" db="EMBL/GenBank/DDBJ databases">
        <authorList>
            <person name="Florea S."/>
            <person name="Webb J.S."/>
            <person name="Jaromczyk J."/>
            <person name="Schardl C.L."/>
        </authorList>
    </citation>
    <scope>NUCLEOTIDE SEQUENCE [LARGE SCALE GENOMIC DNA]</scope>
    <source>
        <strain evidence="2">1YdBTEX2</strain>
        <plasmid evidence="2">Plasmid pve_Plasmid</plasmid>
    </source>
</reference>
<dbReference type="EMBL" id="LT599585">
    <property type="protein sequence ID" value="SBW85341.1"/>
    <property type="molecule type" value="Genomic_DNA"/>
</dbReference>
<gene>
    <name evidence="1" type="ORF">PVE_P0302</name>
</gene>
<dbReference type="AlphaFoldDB" id="A0A1D3KAW0"/>
<accession>A0A1D3KAW0</accession>